<comment type="caution">
    <text evidence="1">The sequence shown here is derived from an EMBL/GenBank/DDBJ whole genome shotgun (WGS) entry which is preliminary data.</text>
</comment>
<reference evidence="1 2" key="1">
    <citation type="submission" date="2020-03" db="EMBL/GenBank/DDBJ databases">
        <title>Dissostichus mawsoni Genome sequencing and assembly.</title>
        <authorList>
            <person name="Park H."/>
        </authorList>
    </citation>
    <scope>NUCLEOTIDE SEQUENCE [LARGE SCALE GENOMIC DNA]</scope>
    <source>
        <strain evidence="1">DM0001</strain>
        <tissue evidence="1">Muscle</tissue>
    </source>
</reference>
<organism evidence="1 2">
    <name type="scientific">Dissostichus mawsoni</name>
    <name type="common">Antarctic cod</name>
    <dbReference type="NCBI Taxonomy" id="36200"/>
    <lineage>
        <taxon>Eukaryota</taxon>
        <taxon>Metazoa</taxon>
        <taxon>Chordata</taxon>
        <taxon>Craniata</taxon>
        <taxon>Vertebrata</taxon>
        <taxon>Euteleostomi</taxon>
        <taxon>Actinopterygii</taxon>
        <taxon>Neopterygii</taxon>
        <taxon>Teleostei</taxon>
        <taxon>Neoteleostei</taxon>
        <taxon>Acanthomorphata</taxon>
        <taxon>Eupercaria</taxon>
        <taxon>Perciformes</taxon>
        <taxon>Notothenioidei</taxon>
        <taxon>Nototheniidae</taxon>
        <taxon>Dissostichus</taxon>
    </lineage>
</organism>
<dbReference type="AlphaFoldDB" id="A0A7J5ZF65"/>
<proteinExistence type="predicted"/>
<dbReference type="Proteomes" id="UP000518266">
    <property type="component" value="Unassembled WGS sequence"/>
</dbReference>
<evidence type="ECO:0000313" key="2">
    <source>
        <dbReference type="Proteomes" id="UP000518266"/>
    </source>
</evidence>
<dbReference type="EMBL" id="JAAKFY010000002">
    <property type="protein sequence ID" value="KAF3859811.1"/>
    <property type="molecule type" value="Genomic_DNA"/>
</dbReference>
<dbReference type="InterPro" id="IPR042566">
    <property type="entry name" value="L1_C"/>
</dbReference>
<dbReference type="OrthoDB" id="10059413at2759"/>
<gene>
    <name evidence="1" type="ORF">F7725_000066</name>
</gene>
<name>A0A7J5ZF65_DISMA</name>
<evidence type="ECO:0000313" key="1">
    <source>
        <dbReference type="EMBL" id="KAF3859811.1"/>
    </source>
</evidence>
<sequence>MGRCGSSSKSDMEDILRKAAGSGNLIYQGKRIQLFPDYPPTLVNRRREFTPAREILRNKPDVRNGLFYPARLIVTHGGQQHSCTGLRQAFVVQSPLPSMTFCFLIRQGPPPTLSYGSRSRQIISYASHFNRTPSRPWLLDSLYQHPIFFAIF</sequence>
<keyword evidence="2" id="KW-1185">Reference proteome</keyword>
<feature type="non-terminal residue" evidence="1">
    <location>
        <position position="1"/>
    </location>
</feature>
<protein>
    <submittedName>
        <fullName evidence="1">Uncharacterized protein</fullName>
    </submittedName>
</protein>
<dbReference type="Gene3D" id="3.30.250.20">
    <property type="entry name" value="L1 transposable element, C-terminal domain"/>
    <property type="match status" value="1"/>
</dbReference>
<accession>A0A7J5ZF65</accession>